<dbReference type="PANTHER" id="PTHR43312:SF1">
    <property type="entry name" value="NADP-DEPENDENT OXIDOREDUCTASE DOMAIN-CONTAINING PROTEIN"/>
    <property type="match status" value="1"/>
</dbReference>
<evidence type="ECO:0000313" key="3">
    <source>
        <dbReference type="Proteomes" id="UP001320119"/>
    </source>
</evidence>
<dbReference type="Proteomes" id="UP001320119">
    <property type="component" value="Chromosome"/>
</dbReference>
<protein>
    <recommendedName>
        <fullName evidence="1">NADP-dependent oxidoreductase domain-containing protein</fullName>
    </recommendedName>
</protein>
<reference evidence="2 3" key="1">
    <citation type="journal article" date="2022" name="IScience">
        <title>An ultrasensitive nanofiber-based assay for enzymatic hydrolysis and deep-sea microbial degradation of cellulose.</title>
        <authorList>
            <person name="Tsudome M."/>
            <person name="Tachioka M."/>
            <person name="Miyazaki M."/>
            <person name="Uchimura K."/>
            <person name="Tsuda M."/>
            <person name="Takaki Y."/>
            <person name="Deguchi S."/>
        </authorList>
    </citation>
    <scope>NUCLEOTIDE SEQUENCE [LARGE SCALE GENOMIC DNA]</scope>
    <source>
        <strain evidence="2 3">GE09</strain>
    </source>
</reference>
<dbReference type="InterPro" id="IPR053135">
    <property type="entry name" value="AKR2_Oxidoreductase"/>
</dbReference>
<evidence type="ECO:0000313" key="2">
    <source>
        <dbReference type="EMBL" id="BCD96325.1"/>
    </source>
</evidence>
<evidence type="ECO:0000259" key="1">
    <source>
        <dbReference type="Pfam" id="PF00248"/>
    </source>
</evidence>
<organism evidence="2 3">
    <name type="scientific">Marinagarivorans cellulosilyticus</name>
    <dbReference type="NCBI Taxonomy" id="2721545"/>
    <lineage>
        <taxon>Bacteria</taxon>
        <taxon>Pseudomonadati</taxon>
        <taxon>Pseudomonadota</taxon>
        <taxon>Gammaproteobacteria</taxon>
        <taxon>Cellvibrionales</taxon>
        <taxon>Cellvibrionaceae</taxon>
        <taxon>Marinagarivorans</taxon>
    </lineage>
</organism>
<dbReference type="Pfam" id="PF00248">
    <property type="entry name" value="Aldo_ket_red"/>
    <property type="match status" value="1"/>
</dbReference>
<dbReference type="InterPro" id="IPR036812">
    <property type="entry name" value="NAD(P)_OxRdtase_dom_sf"/>
</dbReference>
<dbReference type="CDD" id="cd19086">
    <property type="entry name" value="AKR_AKR11C1"/>
    <property type="match status" value="1"/>
</dbReference>
<dbReference type="KEGG" id="marq:MARGE09_P0525"/>
<dbReference type="SUPFAM" id="SSF51430">
    <property type="entry name" value="NAD(P)-linked oxidoreductase"/>
    <property type="match status" value="1"/>
</dbReference>
<dbReference type="AlphaFoldDB" id="A0AAN1WEW6"/>
<dbReference type="PANTHER" id="PTHR43312">
    <property type="entry name" value="D-THREO-ALDOSE 1-DEHYDROGENASE"/>
    <property type="match status" value="1"/>
</dbReference>
<proteinExistence type="predicted"/>
<feature type="domain" description="NADP-dependent oxidoreductase" evidence="1">
    <location>
        <begin position="25"/>
        <end position="322"/>
    </location>
</feature>
<sequence length="336" mass="36746">MDTIDCTPSVMEKRLLGKSGLVTSAIGLGCWQLGGDFGPVDNVRAFSVLAAADKCGVHFWDTADVYGSGLSESRMGAWQRQNPGTRVIVSKVGRNSELHPSGHQYDRMRRSIEGTLERLQVSSLDLVQLHCIPFEVLKGDQVWRWLEDFRSEGLIKHYGASVETVEEGLECLKRPNLASLQIILNIFRQDAVDELLPAAAEAGVGIIARLPLASGLLTGKFTEQTHFDRSDHRHFNADGQAFNVGETFSGLGLENGVALVEKLKAILPSGVPMSQLALRWVLDHPQVSSVIAGASSVEQVQQNAAAAVLPPLSKELHQQLRDFYFNDVRPLVRGSI</sequence>
<dbReference type="Gene3D" id="3.20.20.100">
    <property type="entry name" value="NADP-dependent oxidoreductase domain"/>
    <property type="match status" value="1"/>
</dbReference>
<dbReference type="EMBL" id="AP023086">
    <property type="protein sequence ID" value="BCD96325.1"/>
    <property type="molecule type" value="Genomic_DNA"/>
</dbReference>
<name>A0AAN1WEW6_9GAMM</name>
<dbReference type="InterPro" id="IPR023210">
    <property type="entry name" value="NADP_OxRdtase_dom"/>
</dbReference>
<gene>
    <name evidence="2" type="ORF">MARGE09_P0525</name>
</gene>
<dbReference type="RefSeq" id="WP_236985826.1">
    <property type="nucleotide sequence ID" value="NZ_AP023086.1"/>
</dbReference>
<accession>A0AAN1WEW6</accession>
<keyword evidence="3" id="KW-1185">Reference proteome</keyword>